<dbReference type="EC" id="2.1.1.372" evidence="12"/>
<dbReference type="InterPro" id="IPR041938">
    <property type="entry name" value="Hist-Lys_N-MTase_N"/>
</dbReference>
<name>A0A7C8UFW5_ORBOL</name>
<dbReference type="Proteomes" id="UP000472727">
    <property type="component" value="Unassembled WGS sequence"/>
</dbReference>
<evidence type="ECO:0000259" key="16">
    <source>
        <dbReference type="PROSITE" id="PS50280"/>
    </source>
</evidence>
<dbReference type="InterPro" id="IPR039977">
    <property type="entry name" value="Suv4-20/Set9"/>
</dbReference>
<keyword evidence="7 17" id="KW-0489">Methyltransferase</keyword>
<proteinExistence type="predicted"/>
<dbReference type="GO" id="GO:0032259">
    <property type="term" value="P:methylation"/>
    <property type="evidence" value="ECO:0007669"/>
    <property type="project" value="UniProtKB-KW"/>
</dbReference>
<evidence type="ECO:0000256" key="7">
    <source>
        <dbReference type="ARBA" id="ARBA00022603"/>
    </source>
</evidence>
<comment type="subcellular location">
    <subcellularLocation>
        <location evidence="3">Chromosome</location>
    </subcellularLocation>
    <subcellularLocation>
        <location evidence="2">Nucleus</location>
    </subcellularLocation>
</comment>
<dbReference type="AlphaFoldDB" id="A0A7C8UFW5"/>
<keyword evidence="10" id="KW-0156">Chromatin regulator</keyword>
<reference evidence="17 18" key="1">
    <citation type="submission" date="2019-06" db="EMBL/GenBank/DDBJ databases">
        <authorList>
            <person name="Palmer J.M."/>
        </authorList>
    </citation>
    <scope>NUCLEOTIDE SEQUENCE [LARGE SCALE GENOMIC DNA]</scope>
    <source>
        <strain evidence="17 18">TWF106</strain>
    </source>
</reference>
<dbReference type="PANTHER" id="PTHR12977:SF4">
    <property type="entry name" value="HISTONE-LYSINE N-METHYLTRANSFERASE KMT5B"/>
    <property type="match status" value="1"/>
</dbReference>
<dbReference type="InterPro" id="IPR025783">
    <property type="entry name" value="Set9_fungi"/>
</dbReference>
<sequence length="605" mass="69176">MMPTKSKKPYALTLRLLSSFDDILTDVLVDKLYYWTTIRKVHPRYQSNRTIKDKLVGDIIRTNVCVGRNVQAATDRLLQYAKSLYFPRPYRNRNQKESRLANLYGRIDGIQKFCQKLRPEEKADFIKHVKRYVEIYHPDATYEVTTTNRYTLKTHEASVLARVPIMKGDTIRYLSGVMVTMTKEEEAEFNEASNRDFSIIHSSRKAGAQIFLGPARFVNHDCSPNCRFQSASKSTVMFKALRDIEPGEELTVYYSDDYFGYKNAECLCQTCEREMRGGWAKSVGYMANITPSKRAYEEAKDEDDYAGRAKKRARKSLPTPALSTGDDASTKASSPPAPNFLATVTTEVTPAVTPLEPADTPQPIAEIVLVVPPLETSKTDPMGVSLLTPVSVETTPDLTTALAEDVQLAASANDDGYESDLTVYSDTDMEILNGKYKWFAAIEIPPKPINPDPLSLPQVPEGIRWPNDHLVEHTFIDPKMEMRCICQNPNCNVPFIYKNEDDFRFLNHIPRCCPRCERHSKIYGLVWPKTILKSDDPEVRVMNPEDVERSVNLAQHKKDLRMIEEWRVENILKEVFKKNLRRENRKLEKRRKKERKARGSPAVEA</sequence>
<dbReference type="PANTHER" id="PTHR12977">
    <property type="entry name" value="SUPPRESSOR OF VARIEGATION 4-20-RELATED"/>
    <property type="match status" value="1"/>
</dbReference>
<dbReference type="Gene3D" id="2.170.270.10">
    <property type="entry name" value="SET domain"/>
    <property type="match status" value="1"/>
</dbReference>
<dbReference type="Gene3D" id="1.10.10.1700">
    <property type="entry name" value="Histone-lysine N-methyltransferase"/>
    <property type="match status" value="1"/>
</dbReference>
<dbReference type="InterPro" id="IPR001214">
    <property type="entry name" value="SET_dom"/>
</dbReference>
<evidence type="ECO:0000256" key="12">
    <source>
        <dbReference type="ARBA" id="ARBA00024057"/>
    </source>
</evidence>
<comment type="caution">
    <text evidence="17">The sequence shown here is derived from an EMBL/GenBank/DDBJ whole genome shotgun (WGS) entry which is preliminary data.</text>
</comment>
<dbReference type="PROSITE" id="PS50280">
    <property type="entry name" value="SET"/>
    <property type="match status" value="1"/>
</dbReference>
<evidence type="ECO:0000256" key="1">
    <source>
        <dbReference type="ARBA" id="ARBA00001984"/>
    </source>
</evidence>
<evidence type="ECO:0000256" key="13">
    <source>
        <dbReference type="ARBA" id="ARBA00030653"/>
    </source>
</evidence>
<evidence type="ECO:0000256" key="11">
    <source>
        <dbReference type="ARBA" id="ARBA00023242"/>
    </source>
</evidence>
<organism evidence="17 18">
    <name type="scientific">Orbilia oligospora</name>
    <name type="common">Nematode-trapping fungus</name>
    <name type="synonym">Arthrobotrys oligospora</name>
    <dbReference type="NCBI Taxonomy" id="2813651"/>
    <lineage>
        <taxon>Eukaryota</taxon>
        <taxon>Fungi</taxon>
        <taxon>Dikarya</taxon>
        <taxon>Ascomycota</taxon>
        <taxon>Pezizomycotina</taxon>
        <taxon>Orbiliomycetes</taxon>
        <taxon>Orbiliales</taxon>
        <taxon>Orbiliaceae</taxon>
        <taxon>Orbilia</taxon>
    </lineage>
</organism>
<evidence type="ECO:0000256" key="9">
    <source>
        <dbReference type="ARBA" id="ARBA00022691"/>
    </source>
</evidence>
<evidence type="ECO:0000256" key="6">
    <source>
        <dbReference type="ARBA" id="ARBA00022454"/>
    </source>
</evidence>
<comment type="catalytic activity">
    <reaction evidence="14">
        <text>L-lysyl(20)-[histone H4] + 3 S-adenosyl-L-methionine = N(6),N(6),N(6)-trimethyl-L-lysyl(20)-[histone H4] + 3 S-adenosyl-L-homocysteine + 3 H(+)</text>
        <dbReference type="Rhea" id="RHEA:64456"/>
        <dbReference type="Rhea" id="RHEA-COMP:15554"/>
        <dbReference type="Rhea" id="RHEA-COMP:15998"/>
        <dbReference type="ChEBI" id="CHEBI:15378"/>
        <dbReference type="ChEBI" id="CHEBI:29969"/>
        <dbReference type="ChEBI" id="CHEBI:57856"/>
        <dbReference type="ChEBI" id="CHEBI:59789"/>
        <dbReference type="ChEBI" id="CHEBI:61961"/>
        <dbReference type="EC" id="2.1.1.372"/>
    </reaction>
</comment>
<dbReference type="GO" id="GO:0005694">
    <property type="term" value="C:chromosome"/>
    <property type="evidence" value="ECO:0007669"/>
    <property type="project" value="UniProtKB-SubCell"/>
</dbReference>
<evidence type="ECO:0000256" key="14">
    <source>
        <dbReference type="ARBA" id="ARBA00048081"/>
    </source>
</evidence>
<evidence type="ECO:0000313" key="18">
    <source>
        <dbReference type="Proteomes" id="UP000472727"/>
    </source>
</evidence>
<dbReference type="GO" id="GO:0140943">
    <property type="term" value="F:histone H4K20 trimethyltransferase activity"/>
    <property type="evidence" value="ECO:0007669"/>
    <property type="project" value="UniProtKB-EC"/>
</dbReference>
<evidence type="ECO:0000256" key="3">
    <source>
        <dbReference type="ARBA" id="ARBA00004286"/>
    </source>
</evidence>
<feature type="region of interest" description="Disordered" evidence="15">
    <location>
        <begin position="583"/>
        <end position="605"/>
    </location>
</feature>
<evidence type="ECO:0000256" key="5">
    <source>
        <dbReference type="ARBA" id="ARBA00015413"/>
    </source>
</evidence>
<evidence type="ECO:0000256" key="10">
    <source>
        <dbReference type="ARBA" id="ARBA00022853"/>
    </source>
</evidence>
<keyword evidence="11" id="KW-0539">Nucleus</keyword>
<comment type="function">
    <text evidence="1">Histone methyltransferase that trimethylates 'Lys-20' of histone H4 to form H4K20me3.</text>
</comment>
<feature type="domain" description="SET" evidence="16">
    <location>
        <begin position="140"/>
        <end position="255"/>
    </location>
</feature>
<keyword evidence="6" id="KW-0158">Chromosome</keyword>
<feature type="region of interest" description="Disordered" evidence="15">
    <location>
        <begin position="296"/>
        <end position="338"/>
    </location>
</feature>
<dbReference type="CDD" id="cd10524">
    <property type="entry name" value="SET_Suv4-20-like"/>
    <property type="match status" value="1"/>
</dbReference>
<gene>
    <name evidence="17" type="primary">SET9</name>
    <name evidence="17" type="ORF">TWF106_011628</name>
</gene>
<evidence type="ECO:0000256" key="2">
    <source>
        <dbReference type="ARBA" id="ARBA00004123"/>
    </source>
</evidence>
<evidence type="ECO:0000256" key="4">
    <source>
        <dbReference type="ARBA" id="ARBA00014232"/>
    </source>
</evidence>
<evidence type="ECO:0000256" key="8">
    <source>
        <dbReference type="ARBA" id="ARBA00022679"/>
    </source>
</evidence>
<dbReference type="SUPFAM" id="SSF82199">
    <property type="entry name" value="SET domain"/>
    <property type="match status" value="1"/>
</dbReference>
<dbReference type="GO" id="GO:0005634">
    <property type="term" value="C:nucleus"/>
    <property type="evidence" value="ECO:0007669"/>
    <property type="project" value="UniProtKB-SubCell"/>
</dbReference>
<evidence type="ECO:0000256" key="15">
    <source>
        <dbReference type="SAM" id="MobiDB-lite"/>
    </source>
</evidence>
<dbReference type="SMART" id="SM00317">
    <property type="entry name" value="SET"/>
    <property type="match status" value="1"/>
</dbReference>
<evidence type="ECO:0000313" key="17">
    <source>
        <dbReference type="EMBL" id="KAF3207814.1"/>
    </source>
</evidence>
<dbReference type="InterPro" id="IPR046341">
    <property type="entry name" value="SET_dom_sf"/>
</dbReference>
<dbReference type="Pfam" id="PF00856">
    <property type="entry name" value="SET"/>
    <property type="match status" value="1"/>
</dbReference>
<dbReference type="PROSITE" id="PS51567">
    <property type="entry name" value="SAM_MT43_SUVAR420_1"/>
    <property type="match status" value="1"/>
</dbReference>
<feature type="compositionally biased region" description="Basic residues" evidence="15">
    <location>
        <begin position="587"/>
        <end position="598"/>
    </location>
</feature>
<accession>A0A7C8UFW5</accession>
<keyword evidence="9" id="KW-0949">S-adenosyl-L-methionine</keyword>
<protein>
    <recommendedName>
        <fullName evidence="5">Histone-lysine N-methyltransferase SET9</fullName>
        <ecNumber evidence="12">2.1.1.372</ecNumber>
    </recommendedName>
    <alternativeName>
        <fullName evidence="4">Histone-lysine N-methyltransferase set9</fullName>
    </alternativeName>
    <alternativeName>
        <fullName evidence="13">SET domain protein 9</fullName>
    </alternativeName>
</protein>
<keyword evidence="8 17" id="KW-0808">Transferase</keyword>
<dbReference type="EMBL" id="WIWS01000097">
    <property type="protein sequence ID" value="KAF3207814.1"/>
    <property type="molecule type" value="Genomic_DNA"/>
</dbReference>